<accession>A0A1D1YC30</accession>
<name>A0A1D1YC30_9ARAE</name>
<feature type="compositionally biased region" description="Polar residues" evidence="3">
    <location>
        <begin position="1"/>
        <end position="13"/>
    </location>
</feature>
<sequence>MMASLSPVTLSTTLHKHEPDHRKLPTPTSLLLDKRSHESRPERTPQCVHLEEALSLLKQGTRVESALYVPLLQECIDRSSLRGARSIHAHIFKTGAHQELFLSTFLVNVYAKCGSVKLARQLFDALPRRNIVAWTALMTGYVHSSQPEQAVQVFHHLLEAGAYPTNYTLGAILNACCALYCLELGRQVHAYIVKYNIGSDTSIGNSLCSFYSKCGSLDSAVQVFHNIPDKNVISWTTAVTACGDNGRAEMGLRFFLTMLLEGIDPNEFTLTAALSLCCEAQEFALGKQIQSLCIKFGCEPKRPVRNSIMYLYLKRGEIDNARRLFDDMGTVTLVTWNAMIAGHAQMMDLARDDVSAHRSGVDALKIFLKLNRSDMEPDLFSYSSILSVCSRLSALEHGEQVHAQTIKTGFLSDVVVGSALVNMYSKCGSIEKATKAFVEMPTRTMISWTSMVTAFSQHGQSNDALRLFEDMRLAGVRPNEITFVGVLSACSQAGMIVEAERYLKMMTKDYRIKPVMDHYGCMIDMYVRLGMLEEAFNFIKGMPFGPNEVIWSMLIAGCRSHGKMELAFQAADRLLELGPKSSETYFLLLNMYISAERWQDVSKVRKLMKQEKIGGVKDWSWVNLKEKLYYFGLDDRSHPQSAQMYELLGSLLEKAKHMGYISYESLEIVDDDVGEKEPHSLVHHSERLAIVFSLINTAEGMPVRIIKNISMCRDCHSLVKFFSALTQREIIVRDSKRLHRFREGKCSCGDFGAFL</sequence>
<keyword evidence="1" id="KW-0677">Repeat</keyword>
<dbReference type="PROSITE" id="PS51375">
    <property type="entry name" value="PPR"/>
    <property type="match status" value="3"/>
</dbReference>
<dbReference type="FunFam" id="1.25.40.10:FF:001093">
    <property type="entry name" value="Pentatricopeptide repeat-containing protein At2g34400"/>
    <property type="match status" value="1"/>
</dbReference>
<evidence type="ECO:0000259" key="4">
    <source>
        <dbReference type="Pfam" id="PF14432"/>
    </source>
</evidence>
<feature type="domain" description="DYW" evidence="4">
    <location>
        <begin position="666"/>
        <end position="751"/>
    </location>
</feature>
<feature type="compositionally biased region" description="Basic and acidic residues" evidence="3">
    <location>
        <begin position="32"/>
        <end position="43"/>
    </location>
</feature>
<dbReference type="Pfam" id="PF01535">
    <property type="entry name" value="PPR"/>
    <property type="match status" value="4"/>
</dbReference>
<dbReference type="GO" id="GO:0009451">
    <property type="term" value="P:RNA modification"/>
    <property type="evidence" value="ECO:0007669"/>
    <property type="project" value="InterPro"/>
</dbReference>
<dbReference type="Gene3D" id="1.25.40.10">
    <property type="entry name" value="Tetratricopeptide repeat domain"/>
    <property type="match status" value="5"/>
</dbReference>
<dbReference type="FunFam" id="1.25.40.10:FF:000227">
    <property type="entry name" value="Pentatricopeptide repeat-containing protein At3g13880"/>
    <property type="match status" value="1"/>
</dbReference>
<evidence type="ECO:0000313" key="5">
    <source>
        <dbReference type="EMBL" id="JAT52175.1"/>
    </source>
</evidence>
<dbReference type="Pfam" id="PF13041">
    <property type="entry name" value="PPR_2"/>
    <property type="match status" value="2"/>
</dbReference>
<feature type="repeat" description="PPR" evidence="2">
    <location>
        <begin position="444"/>
        <end position="478"/>
    </location>
</feature>
<feature type="repeat" description="PPR" evidence="2">
    <location>
        <begin position="130"/>
        <end position="164"/>
    </location>
</feature>
<dbReference type="InterPro" id="IPR011990">
    <property type="entry name" value="TPR-like_helical_dom_sf"/>
</dbReference>
<evidence type="ECO:0000256" key="1">
    <source>
        <dbReference type="ARBA" id="ARBA00022737"/>
    </source>
</evidence>
<feature type="repeat" description="PPR" evidence="2">
    <location>
        <begin position="231"/>
        <end position="265"/>
    </location>
</feature>
<proteinExistence type="predicted"/>
<protein>
    <submittedName>
        <fullName evidence="5">Pentatricopeptide repeat-containing protein At2g22070</fullName>
    </submittedName>
</protein>
<dbReference type="Pfam" id="PF20431">
    <property type="entry name" value="E_motif"/>
    <property type="match status" value="1"/>
</dbReference>
<dbReference type="PANTHER" id="PTHR47926">
    <property type="entry name" value="PENTATRICOPEPTIDE REPEAT-CONTAINING PROTEIN"/>
    <property type="match status" value="1"/>
</dbReference>
<feature type="region of interest" description="Disordered" evidence="3">
    <location>
        <begin position="1"/>
        <end position="45"/>
    </location>
</feature>
<dbReference type="InterPro" id="IPR046848">
    <property type="entry name" value="E_motif"/>
</dbReference>
<gene>
    <name evidence="5" type="primary">PCMP-H41_5</name>
    <name evidence="5" type="ORF">g.50779</name>
</gene>
<organism evidence="5">
    <name type="scientific">Anthurium amnicola</name>
    <dbReference type="NCBI Taxonomy" id="1678845"/>
    <lineage>
        <taxon>Eukaryota</taxon>
        <taxon>Viridiplantae</taxon>
        <taxon>Streptophyta</taxon>
        <taxon>Embryophyta</taxon>
        <taxon>Tracheophyta</taxon>
        <taxon>Spermatophyta</taxon>
        <taxon>Magnoliopsida</taxon>
        <taxon>Liliopsida</taxon>
        <taxon>Araceae</taxon>
        <taxon>Pothoideae</taxon>
        <taxon>Potheae</taxon>
        <taxon>Anthurium</taxon>
    </lineage>
</organism>
<dbReference type="InterPro" id="IPR002885">
    <property type="entry name" value="PPR_rpt"/>
</dbReference>
<reference evidence="5" key="1">
    <citation type="submission" date="2015-07" db="EMBL/GenBank/DDBJ databases">
        <title>Transcriptome Assembly of Anthurium amnicola.</title>
        <authorList>
            <person name="Suzuki J."/>
        </authorList>
    </citation>
    <scope>NUCLEOTIDE SEQUENCE</scope>
</reference>
<dbReference type="AlphaFoldDB" id="A0A1D1YC30"/>
<dbReference type="FunFam" id="1.25.40.10:FF:000381">
    <property type="entry name" value="Pentatricopeptide repeat-containing protein"/>
    <property type="match status" value="1"/>
</dbReference>
<dbReference type="Pfam" id="PF14432">
    <property type="entry name" value="DYW_deaminase"/>
    <property type="match status" value="1"/>
</dbReference>
<dbReference type="InterPro" id="IPR032867">
    <property type="entry name" value="DYW_dom"/>
</dbReference>
<dbReference type="GO" id="GO:0008270">
    <property type="term" value="F:zinc ion binding"/>
    <property type="evidence" value="ECO:0007669"/>
    <property type="project" value="InterPro"/>
</dbReference>
<dbReference type="NCBIfam" id="TIGR00756">
    <property type="entry name" value="PPR"/>
    <property type="match status" value="2"/>
</dbReference>
<dbReference type="EMBL" id="GDJX01015761">
    <property type="protein sequence ID" value="JAT52175.1"/>
    <property type="molecule type" value="Transcribed_RNA"/>
</dbReference>
<evidence type="ECO:0000256" key="2">
    <source>
        <dbReference type="PROSITE-ProRule" id="PRU00708"/>
    </source>
</evidence>
<evidence type="ECO:0000256" key="3">
    <source>
        <dbReference type="SAM" id="MobiDB-lite"/>
    </source>
</evidence>
<dbReference type="PANTHER" id="PTHR47926:SF480">
    <property type="entry name" value="TETRATRICOPEPTIDE REPEAT-LIKE SUPERFAMILY PROTEIN ISOFORM 1"/>
    <property type="match status" value="1"/>
</dbReference>
<dbReference type="InterPro" id="IPR046960">
    <property type="entry name" value="PPR_At4g14850-like_plant"/>
</dbReference>
<dbReference type="GO" id="GO:0003723">
    <property type="term" value="F:RNA binding"/>
    <property type="evidence" value="ECO:0007669"/>
    <property type="project" value="InterPro"/>
</dbReference>